<reference evidence="2" key="1">
    <citation type="submission" date="2018-05" db="EMBL/GenBank/DDBJ databases">
        <authorList>
            <person name="Lanie J.A."/>
            <person name="Ng W.-L."/>
            <person name="Kazmierczak K.M."/>
            <person name="Andrzejewski T.M."/>
            <person name="Davidsen T.M."/>
            <person name="Wayne K.J."/>
            <person name="Tettelin H."/>
            <person name="Glass J.I."/>
            <person name="Rusch D."/>
            <person name="Podicherti R."/>
            <person name="Tsui H.-C.T."/>
            <person name="Winkler M.E."/>
        </authorList>
    </citation>
    <scope>NUCLEOTIDE SEQUENCE</scope>
</reference>
<sequence>MNPYQQDYIFIRYKQGSSGKPERWCCLNSFNPDIRGFFAILQFYAHGYILVYFTALYWPKKYLGQ</sequence>
<keyword evidence="1" id="KW-0812">Transmembrane</keyword>
<evidence type="ECO:0000313" key="2">
    <source>
        <dbReference type="EMBL" id="SVB07460.1"/>
    </source>
</evidence>
<dbReference type="EMBL" id="UINC01027723">
    <property type="protein sequence ID" value="SVB07460.1"/>
    <property type="molecule type" value="Genomic_DNA"/>
</dbReference>
<protein>
    <submittedName>
        <fullName evidence="2">Uncharacterized protein</fullName>
    </submittedName>
</protein>
<gene>
    <name evidence="2" type="ORF">METZ01_LOCUS160314</name>
</gene>
<evidence type="ECO:0000256" key="1">
    <source>
        <dbReference type="SAM" id="Phobius"/>
    </source>
</evidence>
<organism evidence="2">
    <name type="scientific">marine metagenome</name>
    <dbReference type="NCBI Taxonomy" id="408172"/>
    <lineage>
        <taxon>unclassified sequences</taxon>
        <taxon>metagenomes</taxon>
        <taxon>ecological metagenomes</taxon>
    </lineage>
</organism>
<proteinExistence type="predicted"/>
<dbReference type="AlphaFoldDB" id="A0A382B0W7"/>
<keyword evidence="1" id="KW-1133">Transmembrane helix</keyword>
<feature type="transmembrane region" description="Helical" evidence="1">
    <location>
        <begin position="37"/>
        <end position="58"/>
    </location>
</feature>
<accession>A0A382B0W7</accession>
<keyword evidence="1" id="KW-0472">Membrane</keyword>
<name>A0A382B0W7_9ZZZZ</name>